<keyword evidence="3" id="KW-0175">Coiled coil</keyword>
<comment type="caution">
    <text evidence="6">The sequence shown here is derived from an EMBL/GenBank/DDBJ whole genome shotgun (WGS) entry which is preliminary data.</text>
</comment>
<gene>
    <name evidence="6" type="ORF">H4C80_09935</name>
</gene>
<evidence type="ECO:0000313" key="7">
    <source>
        <dbReference type="Proteomes" id="UP000545074"/>
    </source>
</evidence>
<sequence length="1274" mass="141955">MIGNNPHHALLAAQLPHWARRANPGQWGALQASQHAPWQLQDWFDNAAPDLREAVCASQNQLLHAQAALAKALKGLKQISEFAEPLLKGRLAEHGLDTPLLDTQLLRVEHDWHWLGLRHLYSHRRDSLLQAALQNFADDETFTPESAIALGSDIQVVAVEVPGTVPIGMQAPPAHFTLRSERYLVKRLPLAPQAFAALCRELDLGGAYQTHLDQQLARPETRALAVRTQQARLRLAADLAYLRHLLDGASRDEIQRLLQGHPVQCWQLALFSITLHEVMLIDAGAHGLVLHMPGHEPALHPCSDLAAVHATLATLLVEPAERQAFAAYIRQDEQAHFFDMLQQNLDAAGNTAFDRPWPRAAQADLRLTRQAITSEPFGYCHDQYLLRLKHEASLLAVPTAAADASARARRLEAWENLGWDALNAAAFFVPGVGTLMLAVTACQLLGEAVEGYEDWQAGDRQLALRHLEAIGLNLALLGGFVAAGQALPKLFDSPLMDSLQEVRSNDGRYRLWNQDLAPYRSDVQLPADVHANAQGQYLHEGRLFIRMDRHLYEQRFDDARQQWRIVHPQAAEAWQPPLEHNTQGAWRGEHEQPGDWALETSVRRLGEAYAAFTPEQVEQAGRICGIDSEQLRQVHVEGLPPPPLLLDTLQRLNAQAAVQALGDSAPPGLFQHLYEGNGAVAPAVQQLLDTYPRLTSTLARRMLMRLNAADTAAWQAHGKLPAWFGMQLQQLVSELPLVRALEGVVQPAFANDDSERLLFSALDALPGWPRDLSLQLRAASPQGPLLARVGSEHAGRQSRVIKSAEGYEADLGQRPAPAKRDRDLCRAVAQALPAHARQSLGTAADGNALREHLLGWVAEHRQTLPQRLWGPRAVRPRPTGGLRGGRPLTPLAPEPRQTGSVEGAYRRIYPNASDAEIQAWLGHDEDEPLADDLSSTTQRLRDLHQRLQDLRGDLQRWVQANPARAAQRQPAVRPLVNAWRRLSTLPFAATGRMYSLELSGLGLNDEDLASLALPDDFAHIEHLSLSQNSELSHLPASLAQRFPNLRRLMLSDCRFDRVPRLPQPWQLHWLDLDSNRITWDAIAQRTLDRYTRLVQLDLSDNPLISAPNLRNLAQLKTLFLTGCGLVELPQGLDQISEPFVLDLASNQFQHLPANFAVTRPVADALRLESEWLGAPVRAQIDAYNAAHQVDLLVSESDYLDFFDETGPDEAALWQRLPLPYRRDLRALLDMEPFQSQPQHARVEFWRRLAVLDADPALRQQGLMRPAQALFTLAL</sequence>
<evidence type="ECO:0000256" key="3">
    <source>
        <dbReference type="SAM" id="Coils"/>
    </source>
</evidence>
<keyword evidence="2" id="KW-0677">Repeat</keyword>
<evidence type="ECO:0000256" key="1">
    <source>
        <dbReference type="ARBA" id="ARBA00022614"/>
    </source>
</evidence>
<proteinExistence type="predicted"/>
<feature type="domain" description="Dermonecrotic toxin N-terminal" evidence="5">
    <location>
        <begin position="74"/>
        <end position="331"/>
    </location>
</feature>
<organism evidence="6 7">
    <name type="scientific">Pseudomonas juntendi</name>
    <dbReference type="NCBI Taxonomy" id="2666183"/>
    <lineage>
        <taxon>Bacteria</taxon>
        <taxon>Pseudomonadati</taxon>
        <taxon>Pseudomonadota</taxon>
        <taxon>Gammaproteobacteria</taxon>
        <taxon>Pseudomonadales</taxon>
        <taxon>Pseudomonadaceae</taxon>
        <taxon>Pseudomonas</taxon>
    </lineage>
</organism>
<feature type="region of interest" description="Disordered" evidence="4">
    <location>
        <begin position="871"/>
        <end position="899"/>
    </location>
</feature>
<accession>A0A7W2Q8Q7</accession>
<evidence type="ECO:0000259" key="5">
    <source>
        <dbReference type="Pfam" id="PF20178"/>
    </source>
</evidence>
<dbReference type="PANTHER" id="PTHR48051">
    <property type="match status" value="1"/>
</dbReference>
<dbReference type="SUPFAM" id="SSF52058">
    <property type="entry name" value="L domain-like"/>
    <property type="match status" value="1"/>
</dbReference>
<feature type="compositionally biased region" description="Low complexity" evidence="4">
    <location>
        <begin position="876"/>
        <end position="891"/>
    </location>
</feature>
<keyword evidence="1" id="KW-0433">Leucine-rich repeat</keyword>
<dbReference type="InterPro" id="IPR050216">
    <property type="entry name" value="LRR_domain-containing"/>
</dbReference>
<dbReference type="GO" id="GO:0005737">
    <property type="term" value="C:cytoplasm"/>
    <property type="evidence" value="ECO:0007669"/>
    <property type="project" value="TreeGrafter"/>
</dbReference>
<dbReference type="EMBL" id="JACGCX010000004">
    <property type="protein sequence ID" value="MBA6097439.1"/>
    <property type="molecule type" value="Genomic_DNA"/>
</dbReference>
<dbReference type="AlphaFoldDB" id="A0A7W2Q8Q7"/>
<dbReference type="Gene3D" id="3.80.10.10">
    <property type="entry name" value="Ribonuclease Inhibitor"/>
    <property type="match status" value="1"/>
</dbReference>
<dbReference type="PANTHER" id="PTHR48051:SF1">
    <property type="entry name" value="RAS SUPPRESSOR PROTEIN 1"/>
    <property type="match status" value="1"/>
</dbReference>
<dbReference type="RefSeq" id="WP_182389336.1">
    <property type="nucleotide sequence ID" value="NZ_JACGCX010000004.1"/>
</dbReference>
<evidence type="ECO:0000256" key="4">
    <source>
        <dbReference type="SAM" id="MobiDB-lite"/>
    </source>
</evidence>
<dbReference type="InterPro" id="IPR032675">
    <property type="entry name" value="LRR_dom_sf"/>
</dbReference>
<dbReference type="Proteomes" id="UP000545074">
    <property type="component" value="Unassembled WGS sequence"/>
</dbReference>
<dbReference type="InterPro" id="IPR001611">
    <property type="entry name" value="Leu-rich_rpt"/>
</dbReference>
<dbReference type="PROSITE" id="PS51450">
    <property type="entry name" value="LRR"/>
    <property type="match status" value="1"/>
</dbReference>
<reference evidence="6 7" key="1">
    <citation type="submission" date="2020-07" db="EMBL/GenBank/DDBJ databases">
        <title>Diversity of carbapenemase encoding genes among Pseudomonas putida group clinical isolates in a tertiary Brazilian hospital.</title>
        <authorList>
            <person name="Alberto-Lei F."/>
            <person name="Nodari C.S."/>
            <person name="Streling A.P."/>
            <person name="Paulino J.T."/>
            <person name="Bessa-Neto F.O."/>
            <person name="Cayo R."/>
            <person name="Gales A.C."/>
        </authorList>
    </citation>
    <scope>NUCLEOTIDE SEQUENCE [LARGE SCALE GENOMIC DNA]</scope>
    <source>
        <strain evidence="6 7">12815</strain>
    </source>
</reference>
<name>A0A7W2Q8Q7_9PSED</name>
<dbReference type="InterPro" id="IPR046673">
    <property type="entry name" value="ToxA_N"/>
</dbReference>
<protein>
    <submittedName>
        <fullName evidence="6">Leucine-rich repeat domain-containing protein</fullName>
    </submittedName>
</protein>
<evidence type="ECO:0000313" key="6">
    <source>
        <dbReference type="EMBL" id="MBA6097439.1"/>
    </source>
</evidence>
<dbReference type="Pfam" id="PF20178">
    <property type="entry name" value="ToxA_N"/>
    <property type="match status" value="1"/>
</dbReference>
<evidence type="ECO:0000256" key="2">
    <source>
        <dbReference type="ARBA" id="ARBA00022737"/>
    </source>
</evidence>
<feature type="coiled-coil region" evidence="3">
    <location>
        <begin position="933"/>
        <end position="960"/>
    </location>
</feature>